<dbReference type="PANTHER" id="PTHR47707:SF1">
    <property type="entry name" value="NUDIX HYDROLASE FAMILY PROTEIN"/>
    <property type="match status" value="1"/>
</dbReference>
<evidence type="ECO:0000256" key="7">
    <source>
        <dbReference type="ARBA" id="ARBA00022801"/>
    </source>
</evidence>
<evidence type="ECO:0000313" key="15">
    <source>
        <dbReference type="EMBL" id="AAR38153.1"/>
    </source>
</evidence>
<dbReference type="CDD" id="cd03425">
    <property type="entry name" value="NUDIX_MutT_NudA_like"/>
    <property type="match status" value="1"/>
</dbReference>
<organism evidence="15">
    <name type="scientific">uncultured marine bacterium 578</name>
    <dbReference type="NCBI Taxonomy" id="257399"/>
    <lineage>
        <taxon>Bacteria</taxon>
        <taxon>environmental samples</taxon>
    </lineage>
</organism>
<keyword evidence="4" id="KW-0235">DNA replication</keyword>
<protein>
    <recommendedName>
        <fullName evidence="11">8-oxo-dGTP diphosphatase</fullName>
        <ecNumber evidence="11">3.6.1.55</ecNumber>
    </recommendedName>
</protein>
<dbReference type="InterPro" id="IPR015797">
    <property type="entry name" value="NUDIX_hydrolase-like_dom_sf"/>
</dbReference>
<evidence type="ECO:0000256" key="11">
    <source>
        <dbReference type="ARBA" id="ARBA00038905"/>
    </source>
</evidence>
<dbReference type="PRINTS" id="PR00502">
    <property type="entry name" value="NUDIXFAMILY"/>
</dbReference>
<evidence type="ECO:0000256" key="2">
    <source>
        <dbReference type="ARBA" id="ARBA00005582"/>
    </source>
</evidence>
<accession>Q6SFQ9</accession>
<reference evidence="15" key="2">
    <citation type="submission" date="2003-12" db="EMBL/GenBank/DDBJ databases">
        <title>Monterey Bay Coastal Ocean Microbial Observatory environmental clone sequencing.</title>
        <authorList>
            <person name="DeLong E.F."/>
        </authorList>
    </citation>
    <scope>NUCLEOTIDE SEQUENCE</scope>
</reference>
<keyword evidence="7" id="KW-0378">Hydrolase</keyword>
<dbReference type="InterPro" id="IPR036206">
    <property type="entry name" value="ThiamineP_synth_sf"/>
</dbReference>
<gene>
    <name evidence="15" type="ORF">MBMO_EBAC080-L31E09.71</name>
</gene>
<dbReference type="NCBIfam" id="TIGR00586">
    <property type="entry name" value="mutt"/>
    <property type="match status" value="1"/>
</dbReference>
<feature type="domain" description="Nudix hydrolase" evidence="14">
    <location>
        <begin position="6"/>
        <end position="134"/>
    </location>
</feature>
<dbReference type="GO" id="GO:0035539">
    <property type="term" value="F:8-oxo-7,8-dihydrodeoxyguanosine triphosphate pyrophosphatase activity"/>
    <property type="evidence" value="ECO:0007669"/>
    <property type="project" value="UniProtKB-EC"/>
</dbReference>
<dbReference type="InterPro" id="IPR000086">
    <property type="entry name" value="NUDIX_hydrolase_dom"/>
</dbReference>
<evidence type="ECO:0000256" key="1">
    <source>
        <dbReference type="ARBA" id="ARBA00001946"/>
    </source>
</evidence>
<dbReference type="EMBL" id="AY458646">
    <property type="protein sequence ID" value="AAR38153.1"/>
    <property type="molecule type" value="Genomic_DNA"/>
</dbReference>
<dbReference type="Gene3D" id="3.20.20.70">
    <property type="entry name" value="Aldolase class I"/>
    <property type="match status" value="1"/>
</dbReference>
<dbReference type="GO" id="GO:0044716">
    <property type="term" value="F:8-oxo-GDP phosphatase activity"/>
    <property type="evidence" value="ECO:0007669"/>
    <property type="project" value="TreeGrafter"/>
</dbReference>
<comment type="cofactor">
    <cofactor evidence="1 13">
        <name>Mg(2+)</name>
        <dbReference type="ChEBI" id="CHEBI:18420"/>
    </cofactor>
</comment>
<dbReference type="InterPro" id="IPR020476">
    <property type="entry name" value="Nudix_hydrolase"/>
</dbReference>
<dbReference type="Pfam" id="PF02581">
    <property type="entry name" value="TMP-TENI"/>
    <property type="match status" value="1"/>
</dbReference>
<feature type="binding site" evidence="13">
    <location>
        <position position="41"/>
    </location>
    <ligand>
        <name>Mg(2+)</name>
        <dbReference type="ChEBI" id="CHEBI:18420"/>
    </ligand>
</feature>
<dbReference type="PROSITE" id="PS00893">
    <property type="entry name" value="NUDIX_BOX"/>
    <property type="match status" value="1"/>
</dbReference>
<dbReference type="InterPro" id="IPR029119">
    <property type="entry name" value="MutY_C"/>
</dbReference>
<evidence type="ECO:0000256" key="5">
    <source>
        <dbReference type="ARBA" id="ARBA00022723"/>
    </source>
</evidence>
<keyword evidence="9" id="KW-0234">DNA repair</keyword>
<dbReference type="GO" id="GO:0009228">
    <property type="term" value="P:thiamine biosynthetic process"/>
    <property type="evidence" value="ECO:0007669"/>
    <property type="project" value="UniProtKB-KW"/>
</dbReference>
<feature type="binding site" evidence="12">
    <location>
        <position position="27"/>
    </location>
    <ligand>
        <name>8-oxo-dGTP</name>
        <dbReference type="ChEBI" id="CHEBI:77896"/>
    </ligand>
</feature>
<evidence type="ECO:0000256" key="6">
    <source>
        <dbReference type="ARBA" id="ARBA00022763"/>
    </source>
</evidence>
<dbReference type="InterPro" id="IPR022998">
    <property type="entry name" value="ThiamineP_synth_TenI"/>
</dbReference>
<dbReference type="NCBIfam" id="NF006530">
    <property type="entry name" value="PRK08999.1"/>
    <property type="match status" value="1"/>
</dbReference>
<feature type="binding site" evidence="13">
    <location>
        <position position="61"/>
    </location>
    <ligand>
        <name>Mg(2+)</name>
        <dbReference type="ChEBI" id="CHEBI:18420"/>
    </ligand>
</feature>
<dbReference type="PANTHER" id="PTHR47707">
    <property type="entry name" value="8-OXO-DGTP DIPHOSPHATASE"/>
    <property type="match status" value="1"/>
</dbReference>
<dbReference type="InterPro" id="IPR020084">
    <property type="entry name" value="NUDIX_hydrolase_CS"/>
</dbReference>
<evidence type="ECO:0000256" key="9">
    <source>
        <dbReference type="ARBA" id="ARBA00023204"/>
    </source>
</evidence>
<dbReference type="Pfam" id="PF14815">
    <property type="entry name" value="NUDIX_4"/>
    <property type="match status" value="1"/>
</dbReference>
<dbReference type="PRINTS" id="PR01401">
    <property type="entry name" value="MUTATORMUTT"/>
</dbReference>
<sequence>MQTKNKIIEVVVGIIRNENKEILIAKRQKDQFMPSYWELPGGKIEVGEDSFSALSRELYEEVGITVKDCSLIHKIFHHYPDKSVNLSIYNIKDFLGDPLGKEGQEIAWSSIEQFNNYKLLPTMWKIIHKISLPKSYWITPDEHQTKSTIDACRKHLISGTKLIQLRSKTILDSTYIENMYKLCKEYKARLILNTPIKTYTEICDGWHLTSSELLSLKERPCDDNKLLGASTHNKLETAHAEKISADYISLSPVEATLSHPNAKTLGWDRSSNIIDQCNLPLFLLGGMNKELIGKALSIGAQGVAGIREI</sequence>
<feature type="binding site" evidence="12">
    <location>
        <begin position="38"/>
        <end position="41"/>
    </location>
    <ligand>
        <name>8-oxo-dGTP</name>
        <dbReference type="ChEBI" id="CHEBI:77896"/>
    </ligand>
</feature>
<evidence type="ECO:0000256" key="4">
    <source>
        <dbReference type="ARBA" id="ARBA00022705"/>
    </source>
</evidence>
<dbReference type="GO" id="GO:0008413">
    <property type="term" value="F:8-oxo-7,8-dihydroguanosine triphosphate pyrophosphatase activity"/>
    <property type="evidence" value="ECO:0007669"/>
    <property type="project" value="InterPro"/>
</dbReference>
<reference evidence="15" key="1">
    <citation type="submission" date="2003-11" db="EMBL/GenBank/DDBJ databases">
        <authorList>
            <person name="Heidelberg J.F."/>
            <person name="Eisen J.A."/>
            <person name="Nelson W.C."/>
            <person name="DeLong E.F."/>
        </authorList>
    </citation>
    <scope>NUCLEOTIDE SEQUENCE</scope>
</reference>
<dbReference type="GO" id="GO:0006260">
    <property type="term" value="P:DNA replication"/>
    <property type="evidence" value="ECO:0007669"/>
    <property type="project" value="UniProtKB-KW"/>
</dbReference>
<evidence type="ECO:0000256" key="12">
    <source>
        <dbReference type="PIRSR" id="PIRSR603561-1"/>
    </source>
</evidence>
<evidence type="ECO:0000256" key="3">
    <source>
        <dbReference type="ARBA" id="ARBA00022457"/>
    </source>
</evidence>
<keyword evidence="6" id="KW-0227">DNA damage</keyword>
<comment type="catalytic activity">
    <reaction evidence="10">
        <text>8-oxo-dGTP + H2O = 8-oxo-dGMP + diphosphate + H(+)</text>
        <dbReference type="Rhea" id="RHEA:31575"/>
        <dbReference type="ChEBI" id="CHEBI:15377"/>
        <dbReference type="ChEBI" id="CHEBI:15378"/>
        <dbReference type="ChEBI" id="CHEBI:33019"/>
        <dbReference type="ChEBI" id="CHEBI:63224"/>
        <dbReference type="ChEBI" id="CHEBI:77896"/>
        <dbReference type="EC" id="3.6.1.55"/>
    </reaction>
</comment>
<dbReference type="AlphaFoldDB" id="Q6SFQ9"/>
<dbReference type="InterPro" id="IPR013785">
    <property type="entry name" value="Aldolase_TIM"/>
</dbReference>
<keyword evidence="8 13" id="KW-0460">Magnesium</keyword>
<evidence type="ECO:0000256" key="10">
    <source>
        <dbReference type="ARBA" id="ARBA00035861"/>
    </source>
</evidence>
<proteinExistence type="inferred from homology"/>
<dbReference type="EC" id="3.6.1.55" evidence="11"/>
<dbReference type="InterPro" id="IPR003561">
    <property type="entry name" value="Mutator_MutT"/>
</dbReference>
<dbReference type="Gene3D" id="3.90.79.10">
    <property type="entry name" value="Nucleoside Triphosphate Pyrophosphohydrolase"/>
    <property type="match status" value="1"/>
</dbReference>
<dbReference type="SUPFAM" id="SSF55811">
    <property type="entry name" value="Nudix"/>
    <property type="match status" value="1"/>
</dbReference>
<dbReference type="PROSITE" id="PS51462">
    <property type="entry name" value="NUDIX"/>
    <property type="match status" value="1"/>
</dbReference>
<keyword evidence="3" id="KW-0515">Mutator protein</keyword>
<name>Q6SFQ9_9BACT</name>
<evidence type="ECO:0000256" key="13">
    <source>
        <dbReference type="PIRSR" id="PIRSR603561-2"/>
    </source>
</evidence>
<dbReference type="GO" id="GO:0006281">
    <property type="term" value="P:DNA repair"/>
    <property type="evidence" value="ECO:0007669"/>
    <property type="project" value="UniProtKB-KW"/>
</dbReference>
<evidence type="ECO:0000256" key="8">
    <source>
        <dbReference type="ARBA" id="ARBA00022842"/>
    </source>
</evidence>
<dbReference type="GO" id="GO:0044715">
    <property type="term" value="F:8-oxo-dGDP phosphatase activity"/>
    <property type="evidence" value="ECO:0007669"/>
    <property type="project" value="TreeGrafter"/>
</dbReference>
<dbReference type="InterPro" id="IPR047127">
    <property type="entry name" value="MutT-like"/>
</dbReference>
<comment type="similarity">
    <text evidence="2">Belongs to the Nudix hydrolase family.</text>
</comment>
<dbReference type="GO" id="GO:0046872">
    <property type="term" value="F:metal ion binding"/>
    <property type="evidence" value="ECO:0007669"/>
    <property type="project" value="UniProtKB-KW"/>
</dbReference>
<dbReference type="SUPFAM" id="SSF51391">
    <property type="entry name" value="Thiamin phosphate synthase"/>
    <property type="match status" value="1"/>
</dbReference>
<dbReference type="CDD" id="cd00564">
    <property type="entry name" value="TMP_TenI"/>
    <property type="match status" value="1"/>
</dbReference>
<evidence type="ECO:0000259" key="14">
    <source>
        <dbReference type="PROSITE" id="PS51462"/>
    </source>
</evidence>
<keyword evidence="5 13" id="KW-0479">Metal-binding</keyword>